<keyword evidence="2" id="KW-1185">Reference proteome</keyword>
<organism evidence="1 2">
    <name type="scientific">Lymnaea stagnalis</name>
    <name type="common">Great pond snail</name>
    <name type="synonym">Helix stagnalis</name>
    <dbReference type="NCBI Taxonomy" id="6523"/>
    <lineage>
        <taxon>Eukaryota</taxon>
        <taxon>Metazoa</taxon>
        <taxon>Spiralia</taxon>
        <taxon>Lophotrochozoa</taxon>
        <taxon>Mollusca</taxon>
        <taxon>Gastropoda</taxon>
        <taxon>Heterobranchia</taxon>
        <taxon>Euthyneura</taxon>
        <taxon>Panpulmonata</taxon>
        <taxon>Hygrophila</taxon>
        <taxon>Lymnaeoidea</taxon>
        <taxon>Lymnaeidae</taxon>
        <taxon>Lymnaea</taxon>
    </lineage>
</organism>
<dbReference type="PANTHER" id="PTHR39369">
    <property type="entry name" value="LIN-24 (TWENTY-FOUR) LIKE"/>
    <property type="match status" value="1"/>
</dbReference>
<accession>A0AAV2I690</accession>
<dbReference type="CDD" id="cd20237">
    <property type="entry name" value="PFM_LIN24-like"/>
    <property type="match status" value="1"/>
</dbReference>
<comment type="caution">
    <text evidence="1">The sequence shown here is derived from an EMBL/GenBank/DDBJ whole genome shotgun (WGS) entry which is preliminary data.</text>
</comment>
<proteinExistence type="predicted"/>
<evidence type="ECO:0000313" key="1">
    <source>
        <dbReference type="EMBL" id="CAL1542161.1"/>
    </source>
</evidence>
<reference evidence="1 2" key="1">
    <citation type="submission" date="2024-04" db="EMBL/GenBank/DDBJ databases">
        <authorList>
            <consortium name="Genoscope - CEA"/>
            <person name="William W."/>
        </authorList>
    </citation>
    <scope>NUCLEOTIDE SEQUENCE [LARGE SCALE GENOMIC DNA]</scope>
</reference>
<dbReference type="AlphaFoldDB" id="A0AAV2I690"/>
<dbReference type="Proteomes" id="UP001497497">
    <property type="component" value="Unassembled WGS sequence"/>
</dbReference>
<sequence>MSTALLELDDVFRRHAWNILKKRSNFIRRAFLDEHDYVYEVDWSSLSMEHKLAKFNAKENDGVVIETNWGNVTTGSKWVPLWSCDFDNKADSKQSHAFRGSRDTTTWVDVDLDQCYTIDKEVCVQVNIPPHFSKFRAGRDNSLSLNKVRGQVFKEILTWEVNSQVEVLPSWRAHAQLLAKEECATMEFEIRTTIYNPKGIVPVKFLGKDDRRLAHLVNVENFQEAFSLEEEGGVLKPEEKFCVEVMMEKSVDKDGAERSASHPQLITRGSCICLSWSDQKVDIKTSPLSVDESTNDGDRVPNKAVSHNLSEKQFTVKSY</sequence>
<dbReference type="EMBL" id="CAXITT010000473">
    <property type="protein sequence ID" value="CAL1542161.1"/>
    <property type="molecule type" value="Genomic_DNA"/>
</dbReference>
<gene>
    <name evidence="1" type="ORF">GSLYS_00015767001</name>
</gene>
<dbReference type="PANTHER" id="PTHR39369:SF6">
    <property type="entry name" value="LIN-24 (TWENTY-FOUR) LIKE"/>
    <property type="match status" value="1"/>
</dbReference>
<name>A0AAV2I690_LYMST</name>
<protein>
    <submittedName>
        <fullName evidence="1">Uncharacterized protein</fullName>
    </submittedName>
</protein>
<evidence type="ECO:0000313" key="2">
    <source>
        <dbReference type="Proteomes" id="UP001497497"/>
    </source>
</evidence>